<accession>A0A1J1ADM3</accession>
<dbReference type="Pfam" id="PF24277">
    <property type="entry name" value="DmsR_N"/>
    <property type="match status" value="1"/>
</dbReference>
<evidence type="ECO:0000259" key="4">
    <source>
        <dbReference type="Pfam" id="PF24277"/>
    </source>
</evidence>
<dbReference type="EMBL" id="CP016804">
    <property type="protein sequence ID" value="APE95864.1"/>
    <property type="molecule type" value="Genomic_DNA"/>
</dbReference>
<keyword evidence="1" id="KW-0805">Transcription regulation</keyword>
<dbReference type="PANTHER" id="PTHR34236:SF1">
    <property type="entry name" value="DIMETHYL SULFOXIDE REDUCTASE TRANSCRIPTIONAL ACTIVATOR"/>
    <property type="match status" value="1"/>
</dbReference>
<evidence type="ECO:0000259" key="3">
    <source>
        <dbReference type="Pfam" id="PF04967"/>
    </source>
</evidence>
<reference evidence="6" key="1">
    <citation type="submission" date="2016-08" db="EMBL/GenBank/DDBJ databases">
        <title>Discovery of first anaerobic lithoheterotrophic haloarchae widely represented in hypersaline habitats.</title>
        <authorList>
            <person name="Sorokin D.Y."/>
            <person name="Kublanov I.V."/>
            <person name="Roman P."/>
            <person name="Sinninghe Damste J.S."/>
            <person name="Golyshin P.N."/>
            <person name="Rojo D."/>
            <person name="Ciordia S."/>
            <person name="Mena Md.C."/>
            <person name="Ferrer M."/>
            <person name="Smedile F."/>
            <person name="Messina E."/>
            <person name="La Cono V."/>
            <person name="Yakimov M.M."/>
        </authorList>
    </citation>
    <scope>NUCLEOTIDE SEQUENCE [LARGE SCALE GENOMIC DNA]</scope>
    <source>
        <strain evidence="6">HSR6</strain>
    </source>
</reference>
<keyword evidence="6" id="KW-1185">Reference proteome</keyword>
<sequence length="203" mass="22613">MPAGSSRSEERELRIVLEIERGGPCSLDDLAGRVLDVDVRLDEETCNVDATVKDDEDDQVRTVFFTDDLCDHCPGKIFAKHDCLPRYRRIDDGSFVMETYASDTDTVAEIVNEVRTISDHVSVKSIVPTDDGEVSEIDIVDLTSLTNKQRRALHYAKEAGYYDSGESVPLDHLAERMGVSTSALSQLLQRAEANVLRQLDCDC</sequence>
<proteinExistence type="predicted"/>
<dbReference type="KEGG" id="hhsr:HSR6_1421"/>
<evidence type="ECO:0000313" key="6">
    <source>
        <dbReference type="Proteomes" id="UP000186165"/>
    </source>
</evidence>
<feature type="domain" description="HTH bat-type" evidence="3">
    <location>
        <begin position="145"/>
        <end position="196"/>
    </location>
</feature>
<evidence type="ECO:0000313" key="5">
    <source>
        <dbReference type="EMBL" id="APE95864.1"/>
    </source>
</evidence>
<keyword evidence="2" id="KW-0804">Transcription</keyword>
<dbReference type="InterPro" id="IPR007050">
    <property type="entry name" value="HTH_bacterioopsin"/>
</dbReference>
<name>A0A1J1ADM3_9EURY</name>
<gene>
    <name evidence="5" type="ORF">HSR6_1421</name>
</gene>
<evidence type="ECO:0000256" key="2">
    <source>
        <dbReference type="ARBA" id="ARBA00023163"/>
    </source>
</evidence>
<dbReference type="Proteomes" id="UP000186165">
    <property type="component" value="Chromosome"/>
</dbReference>
<dbReference type="InterPro" id="IPR056433">
    <property type="entry name" value="DmsR-like_N"/>
</dbReference>
<evidence type="ECO:0000256" key="1">
    <source>
        <dbReference type="ARBA" id="ARBA00023015"/>
    </source>
</evidence>
<protein>
    <submittedName>
        <fullName evidence="5">Bacterio-opsin activator HTH domain-containing protein</fullName>
    </submittedName>
</protein>
<dbReference type="Pfam" id="PF04967">
    <property type="entry name" value="HTH_10"/>
    <property type="match status" value="1"/>
</dbReference>
<dbReference type="PANTHER" id="PTHR34236">
    <property type="entry name" value="DIMETHYL SULFOXIDE REDUCTASE TRANSCRIPTIONAL ACTIVATOR"/>
    <property type="match status" value="1"/>
</dbReference>
<feature type="domain" description="DmsR-like N-terminal" evidence="4">
    <location>
        <begin position="57"/>
        <end position="127"/>
    </location>
</feature>
<dbReference type="AlphaFoldDB" id="A0A1J1ADM3"/>
<organism evidence="5 6">
    <name type="scientific">Halodesulfurarchaeum formicicum</name>
    <dbReference type="NCBI Taxonomy" id="1873524"/>
    <lineage>
        <taxon>Archaea</taxon>
        <taxon>Methanobacteriati</taxon>
        <taxon>Methanobacteriota</taxon>
        <taxon>Stenosarchaea group</taxon>
        <taxon>Halobacteria</taxon>
        <taxon>Halobacteriales</taxon>
        <taxon>Halobacteriaceae</taxon>
        <taxon>Halodesulfurarchaeum</taxon>
    </lineage>
</organism>